<sequence length="366" mass="38651">MQIQPTTSSPLAAIAAQQSANVARLIGGDVGGLPVGALLSAVVSNVLNGATTLDVAGKQLTVRTALSLNIGDAVTVALSPNGQLEVTRPTPIAASQTIRTTPVAVDSPIATVGDILRQDKPPPLGESLPNLRTEIADQPRAAKVRTVLDSILPDTPRPTDAGQLESLVKDGGQFLEAKLERRAAGERINFGQDLKAVLTELVAAAPQLVAARTTLDGIEYQQAANVLAQQSTGAFVVPVPFPDGTNWRTLHLAIEPDASGGESASERTDRFRLLMHVPLTELGETYIDASVDGDHLRAVLYLDSTTAREQVRPELAGLETELRASGFRDVLLDVRPASDLPDRRRQQANAMAAGRADTTSVVDVRV</sequence>
<protein>
    <submittedName>
        <fullName evidence="1">Flagellar hook-length control protein FliK</fullName>
    </submittedName>
</protein>
<evidence type="ECO:0000313" key="1">
    <source>
        <dbReference type="EMBL" id="QEL13333.1"/>
    </source>
</evidence>
<dbReference type="Proteomes" id="UP000324974">
    <property type="component" value="Chromosome"/>
</dbReference>
<keyword evidence="1" id="KW-0282">Flagellum</keyword>
<dbReference type="KEGG" id="lrs:PX52LOC_00187"/>
<keyword evidence="1" id="KW-0969">Cilium</keyword>
<evidence type="ECO:0000313" key="2">
    <source>
        <dbReference type="Proteomes" id="UP000324974"/>
    </source>
</evidence>
<dbReference type="EMBL" id="CP042425">
    <property type="protein sequence ID" value="QEL13333.1"/>
    <property type="molecule type" value="Genomic_DNA"/>
</dbReference>
<dbReference type="OrthoDB" id="9910073at2"/>
<name>A0A5C1A4S3_9BACT</name>
<dbReference type="RefSeq" id="WP_149108311.1">
    <property type="nucleotide sequence ID" value="NZ_CP042425.1"/>
</dbReference>
<reference evidence="2" key="1">
    <citation type="submission" date="2019-08" db="EMBL/GenBank/DDBJ databases">
        <title>Limnoglobus roseus gen. nov., sp. nov., a novel freshwater planctomycete with a giant genome from the family Gemmataceae.</title>
        <authorList>
            <person name="Kulichevskaya I.S."/>
            <person name="Naumoff D.G."/>
            <person name="Miroshnikov K."/>
            <person name="Ivanova A."/>
            <person name="Philippov D.A."/>
            <person name="Hakobyan A."/>
            <person name="Rijpstra I.C."/>
            <person name="Sinninghe Damste J.S."/>
            <person name="Liesack W."/>
            <person name="Dedysh S.N."/>
        </authorList>
    </citation>
    <scope>NUCLEOTIDE SEQUENCE [LARGE SCALE GENOMIC DNA]</scope>
    <source>
        <strain evidence="2">PX52</strain>
    </source>
</reference>
<dbReference type="AlphaFoldDB" id="A0A5C1A4S3"/>
<proteinExistence type="predicted"/>
<organism evidence="1 2">
    <name type="scientific">Limnoglobus roseus</name>
    <dbReference type="NCBI Taxonomy" id="2598579"/>
    <lineage>
        <taxon>Bacteria</taxon>
        <taxon>Pseudomonadati</taxon>
        <taxon>Planctomycetota</taxon>
        <taxon>Planctomycetia</taxon>
        <taxon>Gemmatales</taxon>
        <taxon>Gemmataceae</taxon>
        <taxon>Limnoglobus</taxon>
    </lineage>
</organism>
<accession>A0A5C1A4S3</accession>
<keyword evidence="2" id="KW-1185">Reference proteome</keyword>
<gene>
    <name evidence="1" type="ORF">PX52LOC_00187</name>
</gene>
<keyword evidence="1" id="KW-0966">Cell projection</keyword>